<accession>A0A9K3NXA0</accession>
<evidence type="ECO:0000256" key="3">
    <source>
        <dbReference type="ARBA" id="ARBA00005784"/>
    </source>
</evidence>
<name>A0A9K3NXA0_HELAN</name>
<organism evidence="7 8">
    <name type="scientific">Helianthus annuus</name>
    <name type="common">Common sunflower</name>
    <dbReference type="NCBI Taxonomy" id="4232"/>
    <lineage>
        <taxon>Eukaryota</taxon>
        <taxon>Viridiplantae</taxon>
        <taxon>Streptophyta</taxon>
        <taxon>Embryophyta</taxon>
        <taxon>Tracheophyta</taxon>
        <taxon>Spermatophyta</taxon>
        <taxon>Magnoliopsida</taxon>
        <taxon>eudicotyledons</taxon>
        <taxon>Gunneridae</taxon>
        <taxon>Pentapetalae</taxon>
        <taxon>asterids</taxon>
        <taxon>campanulids</taxon>
        <taxon>Asterales</taxon>
        <taxon>Asteraceae</taxon>
        <taxon>Asteroideae</taxon>
        <taxon>Heliantheae alliance</taxon>
        <taxon>Heliantheae</taxon>
        <taxon>Helianthus</taxon>
    </lineage>
</organism>
<dbReference type="GO" id="GO:0071555">
    <property type="term" value="P:cell wall organization"/>
    <property type="evidence" value="ECO:0007669"/>
    <property type="project" value="UniProtKB-KW"/>
</dbReference>
<keyword evidence="6" id="KW-0964">Secreted</keyword>
<feature type="signal peptide" evidence="6">
    <location>
        <begin position="1"/>
        <end position="24"/>
    </location>
</feature>
<comment type="caution">
    <text evidence="7">The sequence shown here is derived from an EMBL/GenBank/DDBJ whole genome shotgun (WGS) entry which is preliminary data.</text>
</comment>
<dbReference type="GO" id="GO:0016787">
    <property type="term" value="F:hydrolase activity"/>
    <property type="evidence" value="ECO:0007669"/>
    <property type="project" value="UniProtKB-KW"/>
</dbReference>
<evidence type="ECO:0000256" key="4">
    <source>
        <dbReference type="ARBA" id="ARBA00022512"/>
    </source>
</evidence>
<dbReference type="Gramene" id="mRNA:HanXRQr2_Chr03g0123381">
    <property type="protein sequence ID" value="mRNA:HanXRQr2_Chr03g0123381"/>
    <property type="gene ID" value="HanXRQr2_Chr03g0123381"/>
</dbReference>
<keyword evidence="5 6" id="KW-0961">Cell wall biogenesis/degradation</keyword>
<reference evidence="7" key="2">
    <citation type="submission" date="2020-06" db="EMBL/GenBank/DDBJ databases">
        <title>Helianthus annuus Genome sequencing and assembly Release 2.</title>
        <authorList>
            <person name="Gouzy J."/>
            <person name="Langlade N."/>
            <person name="Munos S."/>
        </authorList>
    </citation>
    <scope>NUCLEOTIDE SEQUENCE</scope>
    <source>
        <tissue evidence="7">Leaves</tissue>
    </source>
</reference>
<dbReference type="PANTHER" id="PTHR21562">
    <property type="entry name" value="NOTUM-RELATED"/>
    <property type="match status" value="1"/>
</dbReference>
<comment type="similarity">
    <text evidence="3 6">Belongs to the pectinacetylesterase family.</text>
</comment>
<comment type="function">
    <text evidence="1 6">Hydrolyzes acetyl esters in homogalacturonan regions of pectin. In type I primary cell wall, galacturonic acid residues of pectin can be acetylated at the O-2 and O-3 positions. Decreasing the degree of acetylation of pectin gels in vitro alters their physical properties.</text>
</comment>
<evidence type="ECO:0000256" key="2">
    <source>
        <dbReference type="ARBA" id="ARBA00004191"/>
    </source>
</evidence>
<evidence type="ECO:0000256" key="1">
    <source>
        <dbReference type="ARBA" id="ARBA00003534"/>
    </source>
</evidence>
<dbReference type="InterPro" id="IPR004963">
    <property type="entry name" value="PAE/NOTUM"/>
</dbReference>
<feature type="chain" id="PRO_5039961373" description="Pectin acetylesterase" evidence="6">
    <location>
        <begin position="25"/>
        <end position="81"/>
    </location>
</feature>
<keyword evidence="6" id="KW-0732">Signal</keyword>
<dbReference type="Proteomes" id="UP000215914">
    <property type="component" value="Unassembled WGS sequence"/>
</dbReference>
<dbReference type="AlphaFoldDB" id="A0A9K3NXA0"/>
<comment type="subcellular location">
    <subcellularLocation>
        <location evidence="2 6">Secreted</location>
        <location evidence="2 6">Cell wall</location>
    </subcellularLocation>
</comment>
<keyword evidence="8" id="KW-1185">Reference proteome</keyword>
<dbReference type="EMBL" id="MNCJ02000318">
    <property type="protein sequence ID" value="KAF5815465.1"/>
    <property type="molecule type" value="Genomic_DNA"/>
</dbReference>
<dbReference type="Pfam" id="PF03283">
    <property type="entry name" value="PAE"/>
    <property type="match status" value="1"/>
</dbReference>
<dbReference type="PANTHER" id="PTHR21562:SF119">
    <property type="entry name" value="PECTIN ACETYLESTERASE"/>
    <property type="match status" value="1"/>
</dbReference>
<sequence length="81" mass="9059">MVTLRTIRCTFVVCVMLFLNIKSSEEVKITLIESAVAKGAVCLDGSPPAYQFDKGFGDGVNNWLVHMPVCRKLSTRYIFTK</sequence>
<evidence type="ECO:0000313" key="8">
    <source>
        <dbReference type="Proteomes" id="UP000215914"/>
    </source>
</evidence>
<evidence type="ECO:0000256" key="6">
    <source>
        <dbReference type="RuleBase" id="RU363114"/>
    </source>
</evidence>
<keyword evidence="4 6" id="KW-0134">Cell wall</keyword>
<gene>
    <name evidence="7" type="ORF">HanXRQr2_Chr03g0123381</name>
</gene>
<dbReference type="EC" id="3.1.1.-" evidence="6"/>
<evidence type="ECO:0000256" key="5">
    <source>
        <dbReference type="ARBA" id="ARBA00023316"/>
    </source>
</evidence>
<evidence type="ECO:0000313" key="7">
    <source>
        <dbReference type="EMBL" id="KAF5815465.1"/>
    </source>
</evidence>
<keyword evidence="6" id="KW-0378">Hydrolase</keyword>
<proteinExistence type="inferred from homology"/>
<reference evidence="7" key="1">
    <citation type="journal article" date="2017" name="Nature">
        <title>The sunflower genome provides insights into oil metabolism, flowering and Asterid evolution.</title>
        <authorList>
            <person name="Badouin H."/>
            <person name="Gouzy J."/>
            <person name="Grassa C.J."/>
            <person name="Murat F."/>
            <person name="Staton S.E."/>
            <person name="Cottret L."/>
            <person name="Lelandais-Briere C."/>
            <person name="Owens G.L."/>
            <person name="Carrere S."/>
            <person name="Mayjonade B."/>
            <person name="Legrand L."/>
            <person name="Gill N."/>
            <person name="Kane N.C."/>
            <person name="Bowers J.E."/>
            <person name="Hubner S."/>
            <person name="Bellec A."/>
            <person name="Berard A."/>
            <person name="Berges H."/>
            <person name="Blanchet N."/>
            <person name="Boniface M.C."/>
            <person name="Brunel D."/>
            <person name="Catrice O."/>
            <person name="Chaidir N."/>
            <person name="Claudel C."/>
            <person name="Donnadieu C."/>
            <person name="Faraut T."/>
            <person name="Fievet G."/>
            <person name="Helmstetter N."/>
            <person name="King M."/>
            <person name="Knapp S.J."/>
            <person name="Lai Z."/>
            <person name="Le Paslier M.C."/>
            <person name="Lippi Y."/>
            <person name="Lorenzon L."/>
            <person name="Mandel J.R."/>
            <person name="Marage G."/>
            <person name="Marchand G."/>
            <person name="Marquand E."/>
            <person name="Bret-Mestries E."/>
            <person name="Morien E."/>
            <person name="Nambeesan S."/>
            <person name="Nguyen T."/>
            <person name="Pegot-Espagnet P."/>
            <person name="Pouilly N."/>
            <person name="Raftis F."/>
            <person name="Sallet E."/>
            <person name="Schiex T."/>
            <person name="Thomas J."/>
            <person name="Vandecasteele C."/>
            <person name="Vares D."/>
            <person name="Vear F."/>
            <person name="Vautrin S."/>
            <person name="Crespi M."/>
            <person name="Mangin B."/>
            <person name="Burke J.M."/>
            <person name="Salse J."/>
            <person name="Munos S."/>
            <person name="Vincourt P."/>
            <person name="Rieseberg L.H."/>
            <person name="Langlade N.B."/>
        </authorList>
    </citation>
    <scope>NUCLEOTIDE SEQUENCE</scope>
    <source>
        <tissue evidence="7">Leaves</tissue>
    </source>
</reference>
<protein>
    <recommendedName>
        <fullName evidence="6">Pectin acetylesterase</fullName>
        <ecNumber evidence="6">3.1.1.-</ecNumber>
    </recommendedName>
</protein>